<dbReference type="FunFam" id="1.10.246.130:FF:000001">
    <property type="entry name" value="Gamma-glutamyltransferase 5 isoform 1"/>
    <property type="match status" value="1"/>
</dbReference>
<reference evidence="3" key="1">
    <citation type="submission" date="2018-01" db="EMBL/GenBank/DDBJ databases">
        <authorList>
            <person name="Mao J.F."/>
        </authorList>
    </citation>
    <scope>NUCLEOTIDE SEQUENCE</scope>
    <source>
        <strain evidence="3">Huo1</strain>
        <tissue evidence="3">Leaf</tissue>
    </source>
</reference>
<dbReference type="InterPro" id="IPR029055">
    <property type="entry name" value="Ntn_hydrolases_N"/>
</dbReference>
<dbReference type="PRINTS" id="PR01210">
    <property type="entry name" value="GGTRANSPTASE"/>
</dbReference>
<dbReference type="Pfam" id="PF01019">
    <property type="entry name" value="G_glu_transpept"/>
    <property type="match status" value="1"/>
</dbReference>
<feature type="binding site" evidence="2">
    <location>
        <position position="17"/>
    </location>
    <ligand>
        <name>L-glutamate</name>
        <dbReference type="ChEBI" id="CHEBI:29985"/>
    </ligand>
</feature>
<dbReference type="GO" id="GO:0005886">
    <property type="term" value="C:plasma membrane"/>
    <property type="evidence" value="ECO:0007669"/>
    <property type="project" value="TreeGrafter"/>
</dbReference>
<comment type="caution">
    <text evidence="3">The sequence shown here is derived from an EMBL/GenBank/DDBJ whole genome shotgun (WGS) entry which is preliminary data.</text>
</comment>
<evidence type="ECO:0008006" key="5">
    <source>
        <dbReference type="Google" id="ProtNLM"/>
    </source>
</evidence>
<protein>
    <recommendedName>
        <fullName evidence="5">Gamma-glutamyltranspeptidase / glutathione hydrolase / leukotriene-C4 hydrolase</fullName>
    </recommendedName>
</protein>
<feature type="binding site" evidence="2">
    <location>
        <begin position="281"/>
        <end position="283"/>
    </location>
    <ligand>
        <name>L-glutamate</name>
        <dbReference type="ChEBI" id="CHEBI:29985"/>
    </ligand>
</feature>
<feature type="binding site" evidence="2">
    <location>
        <begin position="333"/>
        <end position="334"/>
    </location>
    <ligand>
        <name>L-glutamate</name>
        <dbReference type="ChEBI" id="CHEBI:29985"/>
    </ligand>
</feature>
<feature type="binding site" evidence="2">
    <location>
        <position position="305"/>
    </location>
    <ligand>
        <name>L-glutamate</name>
        <dbReference type="ChEBI" id="CHEBI:29985"/>
    </ligand>
</feature>
<keyword evidence="4" id="KW-1185">Reference proteome</keyword>
<name>A0A8X8XXU1_SALSN</name>
<dbReference type="InterPro" id="IPR043137">
    <property type="entry name" value="GGT_ssub_C"/>
</dbReference>
<dbReference type="PANTHER" id="PTHR11686">
    <property type="entry name" value="GAMMA GLUTAMYL TRANSPEPTIDASE"/>
    <property type="match status" value="1"/>
</dbReference>
<dbReference type="Gene3D" id="1.10.246.130">
    <property type="match status" value="1"/>
</dbReference>
<accession>A0A8X8XXU1</accession>
<organism evidence="3">
    <name type="scientific">Salvia splendens</name>
    <name type="common">Scarlet sage</name>
    <dbReference type="NCBI Taxonomy" id="180675"/>
    <lineage>
        <taxon>Eukaryota</taxon>
        <taxon>Viridiplantae</taxon>
        <taxon>Streptophyta</taxon>
        <taxon>Embryophyta</taxon>
        <taxon>Tracheophyta</taxon>
        <taxon>Spermatophyta</taxon>
        <taxon>Magnoliopsida</taxon>
        <taxon>eudicotyledons</taxon>
        <taxon>Gunneridae</taxon>
        <taxon>Pentapetalae</taxon>
        <taxon>asterids</taxon>
        <taxon>lamiids</taxon>
        <taxon>Lamiales</taxon>
        <taxon>Lamiaceae</taxon>
        <taxon>Nepetoideae</taxon>
        <taxon>Mentheae</taxon>
        <taxon>Salviinae</taxon>
        <taxon>Salvia</taxon>
        <taxon>Salvia subgen. Calosphace</taxon>
        <taxon>core Calosphace</taxon>
    </lineage>
</organism>
<evidence type="ECO:0000313" key="3">
    <source>
        <dbReference type="EMBL" id="KAG6421039.1"/>
    </source>
</evidence>
<dbReference type="EMBL" id="PNBA02000006">
    <property type="protein sequence ID" value="KAG6421039.1"/>
    <property type="molecule type" value="Genomic_DNA"/>
</dbReference>
<proteinExistence type="predicted"/>
<dbReference type="InterPro" id="IPR000101">
    <property type="entry name" value="GGT_peptidase"/>
</dbReference>
<dbReference type="PANTHER" id="PTHR11686:SF9">
    <property type="entry name" value="RE13973P"/>
    <property type="match status" value="1"/>
</dbReference>
<dbReference type="Proteomes" id="UP000298416">
    <property type="component" value="Unassembled WGS sequence"/>
</dbReference>
<sequence length="451" mass="48260">MVVKSSSLPVALAIDMRETAPAAASQDMYDENAGAKSEGASSIGVPGEIAGLHAAWLRLGKLPWKTLEDDPGLRKVYAPNGTLLKSGGTCYNEELGNSLHAVAEQGAKAFYNGTVGERLIKDVREAGGILTMDDLRNYKVRVTNGVSINIMGYDILGMPPPSSGTVGISLVLNILASYGSLDAVKGPLGLHRLVEALKHMLAIRMDLGDPNFENISKTVSDMLSPSFAKSIKERIFDNTTFPPEYYLHRSNFCSVEPAYGPWTSHFCIVDSARNAVSMTSTVNSQFGSGLLSTSTGIVLNNEMDDFSVPTDLSHDKLPPSPTNFIKPNKRPLSSMSPIIVLKDKQLVGVIGGSGGLDIIPAVIQLVPNVVSFENWTVVDREHIELSEKLKDFLKERGHQLQPKAGGAICQLVVQNLTAAAGLGRKGRGDDVLRGVLTAIIDPRKGGQPAAM</sequence>
<dbReference type="Gene3D" id="3.60.20.40">
    <property type="match status" value="1"/>
</dbReference>
<dbReference type="SUPFAM" id="SSF56235">
    <property type="entry name" value="N-terminal nucleophile aminohydrolases (Ntn hydrolases)"/>
    <property type="match status" value="1"/>
</dbReference>
<feature type="binding site" evidence="2">
    <location>
        <position position="355"/>
    </location>
    <ligand>
        <name>L-glutamate</name>
        <dbReference type="ChEBI" id="CHEBI:29985"/>
    </ligand>
</feature>
<evidence type="ECO:0000256" key="1">
    <source>
        <dbReference type="PIRSR" id="PIRSR600101-1"/>
    </source>
</evidence>
<gene>
    <name evidence="3" type="ORF">SASPL_117588</name>
</gene>
<feature type="active site" description="Nucleophile" evidence="1">
    <location>
        <position position="263"/>
    </location>
</feature>
<dbReference type="InterPro" id="IPR043138">
    <property type="entry name" value="GGT_lsub"/>
</dbReference>
<dbReference type="GO" id="GO:0006751">
    <property type="term" value="P:glutathione catabolic process"/>
    <property type="evidence" value="ECO:0007669"/>
    <property type="project" value="InterPro"/>
</dbReference>
<dbReference type="AlphaFoldDB" id="A0A8X8XXU1"/>
<evidence type="ECO:0000256" key="2">
    <source>
        <dbReference type="PIRSR" id="PIRSR600101-2"/>
    </source>
</evidence>
<reference evidence="3" key="2">
    <citation type="submission" date="2020-08" db="EMBL/GenBank/DDBJ databases">
        <title>Plant Genome Project.</title>
        <authorList>
            <person name="Zhang R.-G."/>
        </authorList>
    </citation>
    <scope>NUCLEOTIDE SEQUENCE</scope>
    <source>
        <strain evidence="3">Huo1</strain>
        <tissue evidence="3">Leaf</tissue>
    </source>
</reference>
<evidence type="ECO:0000313" key="4">
    <source>
        <dbReference type="Proteomes" id="UP000298416"/>
    </source>
</evidence>
<dbReference type="GO" id="GO:0036374">
    <property type="term" value="F:glutathione hydrolase activity"/>
    <property type="evidence" value="ECO:0007669"/>
    <property type="project" value="InterPro"/>
</dbReference>